<sequence length="388" mass="41706">MQASSTIAERTCGTGECGKSCSKREAETLYADARRAMEICNACRYCEGFCAVFPAMTTRREFTKGDLNYLANLCHNCRGCYYSCQYAPPHEFGINVPRLFSDVRAASYEAYAWPDAFAVAFRRNGTVLSIATAIAIATVLALVAHFADPGVLYAADGSPGAFYRVISWDAMVTVAGGVFAFSLVALAVGGVRFWRDTGGGSVRMPAPAVEAVSDVLTLRNLGGGGGGCNDLNERYSNLRRGFHHLTFYGFMLCFAATSVATIYDHAFGLIAPYPFLSFPVQLGFWGGLGLVIGPAGLAWLKVVGDPEPASRRVMGGDFALLALLMLVSTTGLALLALRETPAMGILLAVHLGAVSSLFLFIPYSKMTHGLYRSLALFRAAIERRRNVV</sequence>
<keyword evidence="1" id="KW-0812">Transmembrane</keyword>
<keyword evidence="1" id="KW-1133">Transmembrane helix</keyword>
<dbReference type="InterPro" id="IPR036197">
    <property type="entry name" value="NarG-like_sf"/>
</dbReference>
<dbReference type="NCBIfam" id="TIGR02484">
    <property type="entry name" value="CitB"/>
    <property type="match status" value="1"/>
</dbReference>
<organism evidence="2 3">
    <name type="scientific">Novosphingobium mangrovi</name>
    <name type="common">ex Huang et al. 2023</name>
    <dbReference type="NCBI Taxonomy" id="2976432"/>
    <lineage>
        <taxon>Bacteria</taxon>
        <taxon>Pseudomonadati</taxon>
        <taxon>Pseudomonadota</taxon>
        <taxon>Alphaproteobacteria</taxon>
        <taxon>Sphingomonadales</taxon>
        <taxon>Sphingomonadaceae</taxon>
        <taxon>Novosphingobium</taxon>
    </lineage>
</organism>
<evidence type="ECO:0000256" key="1">
    <source>
        <dbReference type="SAM" id="Phobius"/>
    </source>
</evidence>
<accession>A0ABT2I8S1</accession>
<dbReference type="EMBL" id="JANZXA010000012">
    <property type="protein sequence ID" value="MCT2401215.1"/>
    <property type="molecule type" value="Genomic_DNA"/>
</dbReference>
<protein>
    <submittedName>
        <fullName evidence="2">Tricarballylate utilization 4Fe-4S protein TcuB</fullName>
    </submittedName>
</protein>
<feature type="transmembrane region" description="Helical" evidence="1">
    <location>
        <begin position="315"/>
        <end position="337"/>
    </location>
</feature>
<keyword evidence="3" id="KW-1185">Reference proteome</keyword>
<dbReference type="InterPro" id="IPR012830">
    <property type="entry name" value="Citrate_utilization_prot_B"/>
</dbReference>
<dbReference type="SUPFAM" id="SSF103501">
    <property type="entry name" value="Respiratory nitrate reductase 1 gamma chain"/>
    <property type="match status" value="1"/>
</dbReference>
<comment type="caution">
    <text evidence="2">The sequence shown here is derived from an EMBL/GenBank/DDBJ whole genome shotgun (WGS) entry which is preliminary data.</text>
</comment>
<feature type="transmembrane region" description="Helical" evidence="1">
    <location>
        <begin position="127"/>
        <end position="146"/>
    </location>
</feature>
<feature type="transmembrane region" description="Helical" evidence="1">
    <location>
        <begin position="343"/>
        <end position="363"/>
    </location>
</feature>
<name>A0ABT2I8S1_9SPHN</name>
<proteinExistence type="predicted"/>
<feature type="transmembrane region" description="Helical" evidence="1">
    <location>
        <begin position="245"/>
        <end position="263"/>
    </location>
</feature>
<keyword evidence="1" id="KW-0472">Membrane</keyword>
<evidence type="ECO:0000313" key="2">
    <source>
        <dbReference type="EMBL" id="MCT2401215.1"/>
    </source>
</evidence>
<dbReference type="RefSeq" id="WP_260047236.1">
    <property type="nucleotide sequence ID" value="NZ_JANZXA010000012.1"/>
</dbReference>
<evidence type="ECO:0000313" key="3">
    <source>
        <dbReference type="Proteomes" id="UP001165583"/>
    </source>
</evidence>
<dbReference type="Proteomes" id="UP001165583">
    <property type="component" value="Unassembled WGS sequence"/>
</dbReference>
<feature type="transmembrane region" description="Helical" evidence="1">
    <location>
        <begin position="166"/>
        <end position="194"/>
    </location>
</feature>
<reference evidence="2" key="1">
    <citation type="submission" date="2022-09" db="EMBL/GenBank/DDBJ databases">
        <title>Novosphingobium sp. Nov., a polycyclic aromatic hydrocarbon-degrading bacterium isolated form mangrove sediments in HongKong.</title>
        <authorList>
            <person name="Hu Z."/>
        </authorList>
    </citation>
    <scope>NUCLEOTIDE SEQUENCE</scope>
    <source>
        <strain evidence="2">HK4-1</strain>
    </source>
</reference>
<gene>
    <name evidence="2" type="primary">tcuB</name>
    <name evidence="2" type="ORF">NZK81_16825</name>
</gene>
<feature type="transmembrane region" description="Helical" evidence="1">
    <location>
        <begin position="283"/>
        <end position="303"/>
    </location>
</feature>